<gene>
    <name evidence="1" type="ORF">HPP92_003203</name>
</gene>
<evidence type="ECO:0000313" key="2">
    <source>
        <dbReference type="Proteomes" id="UP000639772"/>
    </source>
</evidence>
<dbReference type="Proteomes" id="UP000639772">
    <property type="component" value="Chromosome 1"/>
</dbReference>
<comment type="caution">
    <text evidence="1">The sequence shown here is derived from an EMBL/GenBank/DDBJ whole genome shotgun (WGS) entry which is preliminary data.</text>
</comment>
<evidence type="ECO:0000313" key="1">
    <source>
        <dbReference type="EMBL" id="KAG0503131.1"/>
    </source>
</evidence>
<sequence>MRANRNTNGNVLHRSPLIGTATFEIAGTQFAALPTLEPCDLARAPTARRIIAVRDAVTPRGILHVSRARGSTCTQELMLVDKYARIKRAQPTADRPGQKRKATNRAVTTNFAAAGVLMEAIF</sequence>
<name>A0A835SBC2_VANPL</name>
<reference evidence="1 2" key="1">
    <citation type="journal article" date="2020" name="Nat. Food">
        <title>A phased Vanilla planifolia genome enables genetic improvement of flavour and production.</title>
        <authorList>
            <person name="Hasing T."/>
            <person name="Tang H."/>
            <person name="Brym M."/>
            <person name="Khazi F."/>
            <person name="Huang T."/>
            <person name="Chambers A.H."/>
        </authorList>
    </citation>
    <scope>NUCLEOTIDE SEQUENCE [LARGE SCALE GENOMIC DNA]</scope>
    <source>
        <tissue evidence="1">Leaf</tissue>
    </source>
</reference>
<dbReference type="EMBL" id="JADCNM010000001">
    <property type="protein sequence ID" value="KAG0503131.1"/>
    <property type="molecule type" value="Genomic_DNA"/>
</dbReference>
<proteinExistence type="predicted"/>
<organism evidence="1 2">
    <name type="scientific">Vanilla planifolia</name>
    <name type="common">Vanilla</name>
    <dbReference type="NCBI Taxonomy" id="51239"/>
    <lineage>
        <taxon>Eukaryota</taxon>
        <taxon>Viridiplantae</taxon>
        <taxon>Streptophyta</taxon>
        <taxon>Embryophyta</taxon>
        <taxon>Tracheophyta</taxon>
        <taxon>Spermatophyta</taxon>
        <taxon>Magnoliopsida</taxon>
        <taxon>Liliopsida</taxon>
        <taxon>Asparagales</taxon>
        <taxon>Orchidaceae</taxon>
        <taxon>Vanilloideae</taxon>
        <taxon>Vanilleae</taxon>
        <taxon>Vanilla</taxon>
    </lineage>
</organism>
<protein>
    <submittedName>
        <fullName evidence="1">Uncharacterized protein</fullName>
    </submittedName>
</protein>
<accession>A0A835SBC2</accession>
<dbReference type="AlphaFoldDB" id="A0A835SBC2"/>